<gene>
    <name evidence="2" type="ORF">LAL4801_04533</name>
</gene>
<organism evidence="2 3">
    <name type="scientific">Roseibium aggregatum</name>
    <dbReference type="NCBI Taxonomy" id="187304"/>
    <lineage>
        <taxon>Bacteria</taxon>
        <taxon>Pseudomonadati</taxon>
        <taxon>Pseudomonadota</taxon>
        <taxon>Alphaproteobacteria</taxon>
        <taxon>Hyphomicrobiales</taxon>
        <taxon>Stappiaceae</taxon>
        <taxon>Roseibium</taxon>
    </lineage>
</organism>
<reference evidence="3" key="1">
    <citation type="submission" date="2015-07" db="EMBL/GenBank/DDBJ databases">
        <authorList>
            <person name="Rodrigo-Torres Lidia"/>
            <person name="Arahal R.David."/>
        </authorList>
    </citation>
    <scope>NUCLEOTIDE SEQUENCE [LARGE SCALE GENOMIC DNA]</scope>
    <source>
        <strain evidence="3">CECT 4801</strain>
    </source>
</reference>
<protein>
    <recommendedName>
        <fullName evidence="4">Molybdopterin-guanine dinucleotide biosynthesis protein A</fullName>
    </recommendedName>
</protein>
<feature type="chain" id="PRO_5005807770" description="Molybdopterin-guanine dinucleotide biosynthesis protein A" evidence="1">
    <location>
        <begin position="18"/>
        <end position="153"/>
    </location>
</feature>
<dbReference type="Proteomes" id="UP000048926">
    <property type="component" value="Unassembled WGS sequence"/>
</dbReference>
<proteinExistence type="predicted"/>
<keyword evidence="1" id="KW-0732">Signal</keyword>
<sequence>MALAALWFAASIAPVSAFDAHAGYYYPEVQTQEVYVSELGLAPDTGKRSRAAFVSGLASQNAKLGYPPGYHLFAKGTELEKLIVVATGDGRYDTLFRLRALLASLTSMARTTELFARSNQPQDLNFLDLCKMIGFTQVTVSNGKDVTHQIKVR</sequence>
<name>A0A0M6Y9Y2_9HYPH</name>
<evidence type="ECO:0000256" key="1">
    <source>
        <dbReference type="SAM" id="SignalP"/>
    </source>
</evidence>
<evidence type="ECO:0000313" key="2">
    <source>
        <dbReference type="EMBL" id="CTQ46077.1"/>
    </source>
</evidence>
<dbReference type="KEGG" id="lagg:B0E33_14230"/>
<evidence type="ECO:0008006" key="4">
    <source>
        <dbReference type="Google" id="ProtNLM"/>
    </source>
</evidence>
<keyword evidence="3" id="KW-1185">Reference proteome</keyword>
<dbReference type="EMBL" id="CXST01000003">
    <property type="protein sequence ID" value="CTQ46077.1"/>
    <property type="molecule type" value="Genomic_DNA"/>
</dbReference>
<feature type="signal peptide" evidence="1">
    <location>
        <begin position="1"/>
        <end position="17"/>
    </location>
</feature>
<evidence type="ECO:0000313" key="3">
    <source>
        <dbReference type="Proteomes" id="UP000048926"/>
    </source>
</evidence>
<dbReference type="AlphaFoldDB" id="A0A0M6Y9Y2"/>
<accession>A0A0M6Y9Y2</accession>
<dbReference type="OrthoDB" id="7678469at2"/>